<evidence type="ECO:0000256" key="2">
    <source>
        <dbReference type="ARBA" id="ARBA00022475"/>
    </source>
</evidence>
<keyword evidence="4 10" id="KW-0812">Transmembrane</keyword>
<dbReference type="PANTHER" id="PTHR33695:SF1">
    <property type="entry name" value="LIPOPROTEIN SIGNAL PEPTIDASE"/>
    <property type="match status" value="1"/>
</dbReference>
<keyword evidence="2" id="KW-1003">Cell membrane</keyword>
<dbReference type="AlphaFoldDB" id="A0A3D3RA68"/>
<evidence type="ECO:0000256" key="4">
    <source>
        <dbReference type="ARBA" id="ARBA00022692"/>
    </source>
</evidence>
<keyword evidence="7 10" id="KW-1133">Transmembrane helix</keyword>
<evidence type="ECO:0000256" key="3">
    <source>
        <dbReference type="ARBA" id="ARBA00022670"/>
    </source>
</evidence>
<evidence type="ECO:0000256" key="1">
    <source>
        <dbReference type="ARBA" id="ARBA00006139"/>
    </source>
</evidence>
<dbReference type="GO" id="GO:0006508">
    <property type="term" value="P:proteolysis"/>
    <property type="evidence" value="ECO:0007669"/>
    <property type="project" value="UniProtKB-KW"/>
</dbReference>
<dbReference type="PRINTS" id="PR00781">
    <property type="entry name" value="LIPOSIGPTASE"/>
</dbReference>
<dbReference type="EMBL" id="DQAY01000137">
    <property type="protein sequence ID" value="HCO25764.1"/>
    <property type="molecule type" value="Genomic_DNA"/>
</dbReference>
<dbReference type="GO" id="GO:0004190">
    <property type="term" value="F:aspartic-type endopeptidase activity"/>
    <property type="evidence" value="ECO:0007669"/>
    <property type="project" value="UniProtKB-KW"/>
</dbReference>
<dbReference type="Pfam" id="PF01252">
    <property type="entry name" value="Peptidase_A8"/>
    <property type="match status" value="1"/>
</dbReference>
<keyword evidence="6" id="KW-0378">Hydrolase</keyword>
<dbReference type="PANTHER" id="PTHR33695">
    <property type="entry name" value="LIPOPROTEIN SIGNAL PEPTIDASE"/>
    <property type="match status" value="1"/>
</dbReference>
<feature type="non-terminal residue" evidence="11">
    <location>
        <position position="1"/>
    </location>
</feature>
<keyword evidence="5" id="KW-0064">Aspartyl protease</keyword>
<evidence type="ECO:0000313" key="11">
    <source>
        <dbReference type="EMBL" id="HCO25764.1"/>
    </source>
</evidence>
<organism evidence="11 12">
    <name type="scientific">Gimesia maris</name>
    <dbReference type="NCBI Taxonomy" id="122"/>
    <lineage>
        <taxon>Bacteria</taxon>
        <taxon>Pseudomonadati</taxon>
        <taxon>Planctomycetota</taxon>
        <taxon>Planctomycetia</taxon>
        <taxon>Planctomycetales</taxon>
        <taxon>Planctomycetaceae</taxon>
        <taxon>Gimesia</taxon>
    </lineage>
</organism>
<dbReference type="GO" id="GO:0016020">
    <property type="term" value="C:membrane"/>
    <property type="evidence" value="ECO:0007669"/>
    <property type="project" value="InterPro"/>
</dbReference>
<evidence type="ECO:0000313" key="12">
    <source>
        <dbReference type="Proteomes" id="UP000263642"/>
    </source>
</evidence>
<feature type="transmembrane region" description="Helical" evidence="10">
    <location>
        <begin position="31"/>
        <end position="48"/>
    </location>
</feature>
<dbReference type="InterPro" id="IPR001872">
    <property type="entry name" value="Peptidase_A8"/>
</dbReference>
<evidence type="ECO:0000256" key="10">
    <source>
        <dbReference type="SAM" id="Phobius"/>
    </source>
</evidence>
<gene>
    <name evidence="11" type="primary">lspA</name>
    <name evidence="11" type="ORF">DIT97_23090</name>
</gene>
<comment type="similarity">
    <text evidence="1 9">Belongs to the peptidase A8 family.</text>
</comment>
<protein>
    <submittedName>
        <fullName evidence="11">Signal peptidase II</fullName>
    </submittedName>
</protein>
<sequence length="96" mass="10330">ASPAAPYLLSLFALVVIGFLVVWLRRADHTFEAVGLGAIIGGASANVADRLADGAVTDFLDVHISSYHWPTFNLADTAIVCGVILFIIYTRRDRAL</sequence>
<dbReference type="NCBIfam" id="TIGR00077">
    <property type="entry name" value="lspA"/>
    <property type="match status" value="1"/>
</dbReference>
<evidence type="ECO:0000256" key="7">
    <source>
        <dbReference type="ARBA" id="ARBA00022989"/>
    </source>
</evidence>
<evidence type="ECO:0000256" key="6">
    <source>
        <dbReference type="ARBA" id="ARBA00022801"/>
    </source>
</evidence>
<dbReference type="Proteomes" id="UP000263642">
    <property type="component" value="Unassembled WGS sequence"/>
</dbReference>
<accession>A0A3D3RA68</accession>
<proteinExistence type="inferred from homology"/>
<evidence type="ECO:0000256" key="9">
    <source>
        <dbReference type="RuleBase" id="RU004181"/>
    </source>
</evidence>
<keyword evidence="3" id="KW-0645">Protease</keyword>
<name>A0A3D3RA68_9PLAN</name>
<comment type="caution">
    <text evidence="11">The sequence shown here is derived from an EMBL/GenBank/DDBJ whole genome shotgun (WGS) entry which is preliminary data.</text>
</comment>
<evidence type="ECO:0000256" key="8">
    <source>
        <dbReference type="ARBA" id="ARBA00023136"/>
    </source>
</evidence>
<evidence type="ECO:0000256" key="5">
    <source>
        <dbReference type="ARBA" id="ARBA00022750"/>
    </source>
</evidence>
<reference evidence="11 12" key="1">
    <citation type="journal article" date="2018" name="Nat. Biotechnol.">
        <title>A standardized bacterial taxonomy based on genome phylogeny substantially revises the tree of life.</title>
        <authorList>
            <person name="Parks D.H."/>
            <person name="Chuvochina M."/>
            <person name="Waite D.W."/>
            <person name="Rinke C."/>
            <person name="Skarshewski A."/>
            <person name="Chaumeil P.A."/>
            <person name="Hugenholtz P."/>
        </authorList>
    </citation>
    <scope>NUCLEOTIDE SEQUENCE [LARGE SCALE GENOMIC DNA]</scope>
    <source>
        <strain evidence="11">UBA9375</strain>
    </source>
</reference>
<keyword evidence="8 10" id="KW-0472">Membrane</keyword>
<feature type="transmembrane region" description="Helical" evidence="10">
    <location>
        <begin position="6"/>
        <end position="24"/>
    </location>
</feature>
<feature type="transmembrane region" description="Helical" evidence="10">
    <location>
        <begin position="68"/>
        <end position="89"/>
    </location>
</feature>